<dbReference type="AlphaFoldDB" id="A0A2T0BNR3"/>
<evidence type="ECO:0000313" key="1">
    <source>
        <dbReference type="EMBL" id="PRR85503.1"/>
    </source>
</evidence>
<dbReference type="RefSeq" id="WP_106009002.1">
    <property type="nucleotide sequence ID" value="NZ_PVXP01000015.1"/>
</dbReference>
<gene>
    <name evidence="1" type="ORF">CLLU_14240</name>
</gene>
<evidence type="ECO:0000313" key="2">
    <source>
        <dbReference type="Proteomes" id="UP000237798"/>
    </source>
</evidence>
<organism evidence="1 2">
    <name type="scientific">Clostridium luticellarii</name>
    <dbReference type="NCBI Taxonomy" id="1691940"/>
    <lineage>
        <taxon>Bacteria</taxon>
        <taxon>Bacillati</taxon>
        <taxon>Bacillota</taxon>
        <taxon>Clostridia</taxon>
        <taxon>Eubacteriales</taxon>
        <taxon>Clostridiaceae</taxon>
        <taxon>Clostridium</taxon>
    </lineage>
</organism>
<sequence>MKEIMKRLGVDCAEVDFNLNSVCYYFMKVNHKVIENNVNKLLEVKMKDDNTTFYAICLKYFEGSAFVTLAVPDSAGEGIHTDDIWLDSKYIEMTDMSDLITEKSIDADALAKEVIEKSNEILK</sequence>
<keyword evidence="2" id="KW-1185">Reference proteome</keyword>
<accession>A0A2T0BNR3</accession>
<proteinExistence type="predicted"/>
<dbReference type="Proteomes" id="UP000237798">
    <property type="component" value="Unassembled WGS sequence"/>
</dbReference>
<dbReference type="EMBL" id="PVXP01000015">
    <property type="protein sequence ID" value="PRR85503.1"/>
    <property type="molecule type" value="Genomic_DNA"/>
</dbReference>
<comment type="caution">
    <text evidence="1">The sequence shown here is derived from an EMBL/GenBank/DDBJ whole genome shotgun (WGS) entry which is preliminary data.</text>
</comment>
<name>A0A2T0BNR3_9CLOT</name>
<reference evidence="1 2" key="1">
    <citation type="submission" date="2018-03" db="EMBL/GenBank/DDBJ databases">
        <title>Genome sequence of Clostridium luticellarii DSM 29923.</title>
        <authorList>
            <person name="Poehlein A."/>
            <person name="Daniel R."/>
        </authorList>
    </citation>
    <scope>NUCLEOTIDE SEQUENCE [LARGE SCALE GENOMIC DNA]</scope>
    <source>
        <strain evidence="1 2">DSM 29923</strain>
    </source>
</reference>
<protein>
    <submittedName>
        <fullName evidence="1">Uncharacterized protein</fullName>
    </submittedName>
</protein>